<protein>
    <recommendedName>
        <fullName evidence="2">DUF4220 domain-containing protein</fullName>
    </recommendedName>
</protein>
<evidence type="ECO:0000256" key="1">
    <source>
        <dbReference type="SAM" id="Phobius"/>
    </source>
</evidence>
<gene>
    <name evidence="3" type="ORF">NCGR_LOCUS14659</name>
</gene>
<dbReference type="OrthoDB" id="672171at2759"/>
<keyword evidence="1" id="KW-1133">Transmembrane helix</keyword>
<accession>A0A811NFS2</accession>
<feature type="transmembrane region" description="Helical" evidence="1">
    <location>
        <begin position="181"/>
        <end position="201"/>
    </location>
</feature>
<keyword evidence="1" id="KW-0812">Transmembrane</keyword>
<dbReference type="Pfam" id="PF13968">
    <property type="entry name" value="DUF4220"/>
    <property type="match status" value="1"/>
</dbReference>
<comment type="caution">
    <text evidence="3">The sequence shown here is derived from an EMBL/GenBank/DDBJ whole genome shotgun (WGS) entry which is preliminary data.</text>
</comment>
<evidence type="ECO:0000313" key="4">
    <source>
        <dbReference type="Proteomes" id="UP000604825"/>
    </source>
</evidence>
<keyword evidence="4" id="KW-1185">Reference proteome</keyword>
<dbReference type="InterPro" id="IPR025315">
    <property type="entry name" value="DUF4220"/>
</dbReference>
<name>A0A811NFS2_9POAL</name>
<feature type="transmembrane region" description="Helical" evidence="1">
    <location>
        <begin position="440"/>
        <end position="458"/>
    </location>
</feature>
<reference evidence="3" key="1">
    <citation type="submission" date="2020-10" db="EMBL/GenBank/DDBJ databases">
        <authorList>
            <person name="Han B."/>
            <person name="Lu T."/>
            <person name="Zhao Q."/>
            <person name="Huang X."/>
            <person name="Zhao Y."/>
        </authorList>
    </citation>
    <scope>NUCLEOTIDE SEQUENCE</scope>
</reference>
<dbReference type="Proteomes" id="UP000604825">
    <property type="component" value="Unassembled WGS sequence"/>
</dbReference>
<sequence length="754" mass="85932">MSMEPRSKQEDSGVVNITRAIEALSPWLNNPRRTIFKVEVLVLLAAALLLVQLILGYCRRRWHNNCFIKYGLQVPCKLMNPLIIYTLGTMQSSPIKNSSYPVWAGFLIMASAGTTAVRQYDFCGSFLNKSMQVMGECFLDGFYLLMFAVLLDPNTYKSAWDPQVSGTLKESTASSNGVLELVLVVTCTKFFVSLWLVAFAYKYNIKQGTLLDMIGRTIHAVSREETTANDAASDSCPQSMKGYKYEVCYRLFGGGSITIDQIWDSCGNSAHDGNALKDMCLSYALSQRLLRQQYFGRKVYHLKDHDFVFKKLLHSQMDFKRAFRIIEVELGFCYDFFFTKYYFTFFWSNLLPVPLIQCLILFKIYLILRVGVFAITKSLVLETPNPIIEVGISEADYIITILVVVIALLVDLVHEVFYLASNWARVSLACMHVRKYCYESNAFIFIFGKVIGFVRRVTLSAALRNKIHQYSFIFGWKPQPDPVEVSDAVKEAIATSLISTYGSNLATSGETSVRLLQNQMSDQYSWALKDLCQLEVMLIWHIATEYCGISDDPSNENGTNPGSNHRGAHLFEYVLQLLRPDSRRNWIAQDSHRGVAVHLSRYCAYMIGSVPELLPYHEADIAELADEVMDYRRKLSGFFYRLPEIYSKMKNLEGTQEEDDPRTMFQKGVKLGKQLERMPDRDRWEVLEDFWPKMIIHAAASHYTAKQHMQHLENGGEFLTHIWALLAHAGILNINRNKDQEDRANPGSGHSAAT</sequence>
<feature type="transmembrane region" description="Helical" evidence="1">
    <location>
        <begin position="354"/>
        <end position="376"/>
    </location>
</feature>
<evidence type="ECO:0000259" key="2">
    <source>
        <dbReference type="Pfam" id="PF13968"/>
    </source>
</evidence>
<evidence type="ECO:0000313" key="3">
    <source>
        <dbReference type="EMBL" id="CAD6221380.1"/>
    </source>
</evidence>
<feature type="transmembrane region" description="Helical" evidence="1">
    <location>
        <begin position="397"/>
        <end position="420"/>
    </location>
</feature>
<dbReference type="PANTHER" id="PTHR31325">
    <property type="entry name" value="OS01G0798800 PROTEIN-RELATED"/>
    <property type="match status" value="1"/>
</dbReference>
<keyword evidence="1" id="KW-0472">Membrane</keyword>
<feature type="transmembrane region" description="Helical" evidence="1">
    <location>
        <begin position="100"/>
        <end position="121"/>
    </location>
</feature>
<feature type="domain" description="DUF4220" evidence="2">
    <location>
        <begin position="79"/>
        <end position="473"/>
    </location>
</feature>
<dbReference type="EMBL" id="CAJGYO010000003">
    <property type="protein sequence ID" value="CAD6221380.1"/>
    <property type="molecule type" value="Genomic_DNA"/>
</dbReference>
<dbReference type="Pfam" id="PF04578">
    <property type="entry name" value="DUF594"/>
    <property type="match status" value="1"/>
</dbReference>
<dbReference type="AlphaFoldDB" id="A0A811NFS2"/>
<organism evidence="3 4">
    <name type="scientific">Miscanthus lutarioriparius</name>
    <dbReference type="NCBI Taxonomy" id="422564"/>
    <lineage>
        <taxon>Eukaryota</taxon>
        <taxon>Viridiplantae</taxon>
        <taxon>Streptophyta</taxon>
        <taxon>Embryophyta</taxon>
        <taxon>Tracheophyta</taxon>
        <taxon>Spermatophyta</taxon>
        <taxon>Magnoliopsida</taxon>
        <taxon>Liliopsida</taxon>
        <taxon>Poales</taxon>
        <taxon>Poaceae</taxon>
        <taxon>PACMAD clade</taxon>
        <taxon>Panicoideae</taxon>
        <taxon>Andropogonodae</taxon>
        <taxon>Andropogoneae</taxon>
        <taxon>Saccharinae</taxon>
        <taxon>Miscanthus</taxon>
    </lineage>
</organism>
<feature type="transmembrane region" description="Helical" evidence="1">
    <location>
        <begin position="35"/>
        <end position="58"/>
    </location>
</feature>
<proteinExistence type="predicted"/>
<dbReference type="InterPro" id="IPR007658">
    <property type="entry name" value="DUF594"/>
</dbReference>